<feature type="domain" description="Nose resistant-to-fluoxetine protein N-terminal" evidence="2">
    <location>
        <begin position="104"/>
        <end position="229"/>
    </location>
</feature>
<evidence type="ECO:0000259" key="2">
    <source>
        <dbReference type="SMART" id="SM00703"/>
    </source>
</evidence>
<feature type="transmembrane region" description="Helical" evidence="1">
    <location>
        <begin position="372"/>
        <end position="398"/>
    </location>
</feature>
<organism evidence="3 4">
    <name type="scientific">Saccoglossus kowalevskii</name>
    <name type="common">Acorn worm</name>
    <dbReference type="NCBI Taxonomy" id="10224"/>
    <lineage>
        <taxon>Eukaryota</taxon>
        <taxon>Metazoa</taxon>
        <taxon>Hemichordata</taxon>
        <taxon>Enteropneusta</taxon>
        <taxon>Harrimaniidae</taxon>
        <taxon>Saccoglossus</taxon>
    </lineage>
</organism>
<evidence type="ECO:0000313" key="4">
    <source>
        <dbReference type="RefSeq" id="XP_002741291.2"/>
    </source>
</evidence>
<feature type="transmembrane region" description="Helical" evidence="1">
    <location>
        <begin position="701"/>
        <end position="722"/>
    </location>
</feature>
<protein>
    <submittedName>
        <fullName evidence="4">Nose resistant to fluoxetine protein 6-like</fullName>
    </submittedName>
</protein>
<feature type="transmembrane region" description="Helical" evidence="1">
    <location>
        <begin position="232"/>
        <end position="254"/>
    </location>
</feature>
<dbReference type="Proteomes" id="UP000694865">
    <property type="component" value="Unplaced"/>
</dbReference>
<dbReference type="InterPro" id="IPR002656">
    <property type="entry name" value="Acyl_transf_3_dom"/>
</dbReference>
<feature type="transmembrane region" description="Helical" evidence="1">
    <location>
        <begin position="485"/>
        <end position="507"/>
    </location>
</feature>
<dbReference type="InterPro" id="IPR052728">
    <property type="entry name" value="O2_lipid_transport_reg"/>
</dbReference>
<proteinExistence type="predicted"/>
<dbReference type="Pfam" id="PF20146">
    <property type="entry name" value="NRF"/>
    <property type="match status" value="1"/>
</dbReference>
<feature type="transmembrane region" description="Helical" evidence="1">
    <location>
        <begin position="514"/>
        <end position="533"/>
    </location>
</feature>
<evidence type="ECO:0000313" key="3">
    <source>
        <dbReference type="Proteomes" id="UP000694865"/>
    </source>
</evidence>
<dbReference type="PANTHER" id="PTHR11161">
    <property type="entry name" value="O-ACYLTRANSFERASE"/>
    <property type="match status" value="1"/>
</dbReference>
<feature type="transmembrane region" description="Helical" evidence="1">
    <location>
        <begin position="562"/>
        <end position="580"/>
    </location>
</feature>
<feature type="transmembrane region" description="Helical" evidence="1">
    <location>
        <begin position="592"/>
        <end position="615"/>
    </location>
</feature>
<evidence type="ECO:0000256" key="1">
    <source>
        <dbReference type="SAM" id="Phobius"/>
    </source>
</evidence>
<dbReference type="SMART" id="SM00703">
    <property type="entry name" value="NRF"/>
    <property type="match status" value="1"/>
</dbReference>
<feature type="transmembrane region" description="Helical" evidence="1">
    <location>
        <begin position="627"/>
        <end position="651"/>
    </location>
</feature>
<feature type="transmembrane region" description="Helical" evidence="1">
    <location>
        <begin position="672"/>
        <end position="689"/>
    </location>
</feature>
<keyword evidence="3" id="KW-1185">Reference proteome</keyword>
<reference evidence="4" key="1">
    <citation type="submission" date="2025-08" db="UniProtKB">
        <authorList>
            <consortium name="RefSeq"/>
        </authorList>
    </citation>
    <scope>IDENTIFICATION</scope>
    <source>
        <tissue evidence="4">Testes</tissue>
    </source>
</reference>
<sequence length="740" mass="83143">MMYTKSEYRRRSGLDFMAVTVIAATLCCCLPVEVNAQVLMPGQQPGKWTEMWVSGDQLRIIGQTNQEFLQNAIHKAALQNLGKMTLAEPDKDIPIIPLNPSDVSIRCVNDTIQYVEDIVSGSSYAIKMFDSNGKLPPGVLEGNILWIGAPEECRKVKDVQTAESTFNGKYCLASFPVSKLGAISIGLCFPDTCSTKDVLMILKTGTKLVPIPKLQPSGLFCTEEHSLSTGSIVMLVVIGVLLTFMIIGTVYDFVVTQINKNRAPSKFDVPVNVQSGFGGDPEEVESLLNSTSDNNVKKFAYQPGIPGQCILAFSVLENGRKILDTTHASGTLAAVHGIRVLSMWWVILGHSYSTPVNMADNSAVIGDIMKRFTFQAISNATFSVDTFFFLSGLLVTYLTLRELKEGRKINWFLFYFHRFWRLTPLYMFVVFFNTYLFVYLGDGPMAEGYRTSLQNPCEQYWWTNLLYINNIVPWPAALADQCYGVAWYLANDMQFHVISPFIIVLLYRWPKIGIASIALLMTMCIGTRAGLAVHHNLTSSMALTVSDPERYFISSPYYYTKPWTRICTYLIGMIVGYALVKTSCRVKIPRIVNVVCWAAAWIIALAVLYGLYSTFHGTVLSRPVDVFYMTVCRIAWGVAIGWLTFACLTGYGGPINAILSWKAWIPISRLTYTAYLIHIMVILVYMMYRDRLIHLTDFNEIYMYIAGLVLSYCASFVVSLMAEAPMMRLEKILLRKCKRE</sequence>
<dbReference type="RefSeq" id="XP_002741291.2">
    <property type="nucleotide sequence ID" value="XM_002741245.2"/>
</dbReference>
<keyword evidence="1" id="KW-0472">Membrane</keyword>
<feature type="transmembrane region" description="Helical" evidence="1">
    <location>
        <begin position="419"/>
        <end position="440"/>
    </location>
</feature>
<accession>A0ABM0H066</accession>
<name>A0ABM0H066_SACKO</name>
<dbReference type="PANTHER" id="PTHR11161:SF0">
    <property type="entry name" value="O-ACYLTRANSFERASE LIKE PROTEIN"/>
    <property type="match status" value="1"/>
</dbReference>
<gene>
    <name evidence="4" type="primary">LOC100368914</name>
</gene>
<feature type="transmembrane region" description="Helical" evidence="1">
    <location>
        <begin position="330"/>
        <end position="352"/>
    </location>
</feature>
<dbReference type="GeneID" id="100368914"/>
<dbReference type="Pfam" id="PF01757">
    <property type="entry name" value="Acyl_transf_3"/>
    <property type="match status" value="1"/>
</dbReference>
<keyword evidence="1" id="KW-1133">Transmembrane helix</keyword>
<dbReference type="InterPro" id="IPR006621">
    <property type="entry name" value="Nose-resist-to-fluoxetine_N"/>
</dbReference>
<keyword evidence="1" id="KW-0812">Transmembrane</keyword>